<reference evidence="1" key="1">
    <citation type="submission" date="2021-06" db="EMBL/GenBank/DDBJ databases">
        <authorList>
            <person name="Kallberg Y."/>
            <person name="Tangrot J."/>
            <person name="Rosling A."/>
        </authorList>
    </citation>
    <scope>NUCLEOTIDE SEQUENCE</scope>
    <source>
        <strain evidence="1">MA461A</strain>
    </source>
</reference>
<protein>
    <submittedName>
        <fullName evidence="1">30407_t:CDS:1</fullName>
    </submittedName>
</protein>
<evidence type="ECO:0000313" key="2">
    <source>
        <dbReference type="Proteomes" id="UP000789920"/>
    </source>
</evidence>
<comment type="caution">
    <text evidence="1">The sequence shown here is derived from an EMBL/GenBank/DDBJ whole genome shotgun (WGS) entry which is preliminary data.</text>
</comment>
<proteinExistence type="predicted"/>
<dbReference type="EMBL" id="CAJVQC010107935">
    <property type="protein sequence ID" value="CAG8833992.1"/>
    <property type="molecule type" value="Genomic_DNA"/>
</dbReference>
<organism evidence="1 2">
    <name type="scientific">Racocetra persica</name>
    <dbReference type="NCBI Taxonomy" id="160502"/>
    <lineage>
        <taxon>Eukaryota</taxon>
        <taxon>Fungi</taxon>
        <taxon>Fungi incertae sedis</taxon>
        <taxon>Mucoromycota</taxon>
        <taxon>Glomeromycotina</taxon>
        <taxon>Glomeromycetes</taxon>
        <taxon>Diversisporales</taxon>
        <taxon>Gigasporaceae</taxon>
        <taxon>Racocetra</taxon>
    </lineage>
</organism>
<evidence type="ECO:0000313" key="1">
    <source>
        <dbReference type="EMBL" id="CAG8833992.1"/>
    </source>
</evidence>
<keyword evidence="2" id="KW-1185">Reference proteome</keyword>
<sequence>KLKSNDQFYEITTVNNKTELLDQTTINKCHDAILETNLVDLPSNHPLKSWHAIKYLIPLHTYVRAKEDFDMLFNFNFNFNPSEGVESWIDNIWDNGIEEITRPELKRVNERFFKNSVEEL</sequence>
<gene>
    <name evidence="1" type="ORF">RPERSI_LOCUS29034</name>
</gene>
<name>A0ACA9SCA5_9GLOM</name>
<feature type="non-terminal residue" evidence="1">
    <location>
        <position position="1"/>
    </location>
</feature>
<dbReference type="Proteomes" id="UP000789920">
    <property type="component" value="Unassembled WGS sequence"/>
</dbReference>
<accession>A0ACA9SCA5</accession>